<evidence type="ECO:0000256" key="1">
    <source>
        <dbReference type="SAM" id="Phobius"/>
    </source>
</evidence>
<accession>A0A0A2ML85</accession>
<gene>
    <name evidence="2" type="ORF">Q764_09715</name>
</gene>
<keyword evidence="3" id="KW-1185">Reference proteome</keyword>
<name>A0A0A2ML85_9FLAO</name>
<dbReference type="RefSeq" id="WP_026980580.1">
    <property type="nucleotide sequence ID" value="NZ_AUCZ01000010.1"/>
</dbReference>
<evidence type="ECO:0000313" key="2">
    <source>
        <dbReference type="EMBL" id="KGO89060.1"/>
    </source>
</evidence>
<reference evidence="2 3" key="1">
    <citation type="submission" date="2013-09" db="EMBL/GenBank/DDBJ databases">
        <authorList>
            <person name="Zeng Z."/>
            <person name="Chen C."/>
        </authorList>
    </citation>
    <scope>NUCLEOTIDE SEQUENCE [LARGE SCALE GENOMIC DNA]</scope>
    <source>
        <strain evidence="2 3">GH29-5</strain>
    </source>
</reference>
<keyword evidence="1" id="KW-0812">Transmembrane</keyword>
<dbReference type="OrthoDB" id="1452530at2"/>
<dbReference type="EMBL" id="JRLW01000012">
    <property type="protein sequence ID" value="KGO89060.1"/>
    <property type="molecule type" value="Genomic_DNA"/>
</dbReference>
<proteinExistence type="predicted"/>
<dbReference type="STRING" id="1121899.GCA_000430025_02157"/>
<keyword evidence="1" id="KW-1133">Transmembrane helix</keyword>
<organism evidence="2 3">
    <name type="scientific">Flavobacterium suncheonense GH29-5 = DSM 17707</name>
    <dbReference type="NCBI Taxonomy" id="1121899"/>
    <lineage>
        <taxon>Bacteria</taxon>
        <taxon>Pseudomonadati</taxon>
        <taxon>Bacteroidota</taxon>
        <taxon>Flavobacteriia</taxon>
        <taxon>Flavobacteriales</taxon>
        <taxon>Flavobacteriaceae</taxon>
        <taxon>Flavobacterium</taxon>
    </lineage>
</organism>
<dbReference type="eggNOG" id="ENOG503098U">
    <property type="taxonomic scope" value="Bacteria"/>
</dbReference>
<dbReference type="Proteomes" id="UP000030121">
    <property type="component" value="Unassembled WGS sequence"/>
</dbReference>
<feature type="transmembrane region" description="Helical" evidence="1">
    <location>
        <begin position="297"/>
        <end position="317"/>
    </location>
</feature>
<dbReference type="AlphaFoldDB" id="A0A0A2ML85"/>
<keyword evidence="1" id="KW-0472">Membrane</keyword>
<sequence>MSTSPQTNPNDQEIDLSQLSKRIGDFFQSLIDKFFDGILFLIRHKYSIGLLLVVGFALGFYLDSRRKQYDNQVIVTPNFGSTDYLYSKVDLINAKIKEADTVFLKQLGIQEPKEISEIEIEPILDVYRFVNNSQQNFELLKLMAEDGDVKKIVEDNLTSKNYMYHLITYRTKGKTTKDKTLNPILHFLNQSDYFSKIQKEYISNIKTKIQANELTISQINDLMNQFSNTLSNSQRSDKLVYYNENTQLNDVIKTKDELIKEQGQHRVDLVNSDRIVKDSSFTLNLESKSLTNGKMKLILPLVLVGLFVLFGMFRRFYRNQLAKRNLA</sequence>
<protein>
    <submittedName>
        <fullName evidence="2">Uncharacterized protein</fullName>
    </submittedName>
</protein>
<evidence type="ECO:0000313" key="3">
    <source>
        <dbReference type="Proteomes" id="UP000030121"/>
    </source>
</evidence>
<comment type="caution">
    <text evidence="2">The sequence shown here is derived from an EMBL/GenBank/DDBJ whole genome shotgun (WGS) entry which is preliminary data.</text>
</comment>
<feature type="transmembrane region" description="Helical" evidence="1">
    <location>
        <begin position="46"/>
        <end position="62"/>
    </location>
</feature>